<sequence length="306" mass="33880">MTERKGRTVGGTECSWCKAARGGTGVAVITLRSSKPPNTHRLQTALHKLQNSHPILRSTLLQHTNTFSFLTSPTPFLQLTTHDLSSNQNNTNDSISLSPLQQILELELNNDSEWRDAKRDSTEMFFGSVYALPNNVWVVALRLHVVACDRTTAVSLLGELLELMEEKEEILSEENDKKVKHEASLAIEDLVPREKTKKALLARGFDMLGYSLNSLRLTNMKFCDTKATRFSQVVRLQLNQDDTKGVLAGCALNGIKVCGVLSAAGLMAAHGSKRGSKKYGIVTLTDCRSTLQSRLSDNFGEFMLRV</sequence>
<reference evidence="3" key="1">
    <citation type="journal article" date="2018" name="Nat. Plants">
        <title>Whole-genome landscape of Medicago truncatula symbiotic genes.</title>
        <authorList>
            <person name="Pecrix Y."/>
            <person name="Staton S.E."/>
            <person name="Sallet E."/>
            <person name="Lelandais-Briere C."/>
            <person name="Moreau S."/>
            <person name="Carrere S."/>
            <person name="Blein T."/>
            <person name="Jardinaud M.F."/>
            <person name="Latrasse D."/>
            <person name="Zouine M."/>
            <person name="Zahm M."/>
            <person name="Kreplak J."/>
            <person name="Mayjonade B."/>
            <person name="Satge C."/>
            <person name="Perez M."/>
            <person name="Cauet S."/>
            <person name="Marande W."/>
            <person name="Chantry-Darmon C."/>
            <person name="Lopez-Roques C."/>
            <person name="Bouchez O."/>
            <person name="Berard A."/>
            <person name="Debelle F."/>
            <person name="Munos S."/>
            <person name="Bendahmane A."/>
            <person name="Berges H."/>
            <person name="Niebel A."/>
            <person name="Buitink J."/>
            <person name="Frugier F."/>
            <person name="Benhamed M."/>
            <person name="Crespi M."/>
            <person name="Gouzy J."/>
            <person name="Gamas P."/>
        </authorList>
    </citation>
    <scope>NUCLEOTIDE SEQUENCE [LARGE SCALE GENOMIC DNA]</scope>
    <source>
        <strain evidence="3">cv. Jemalong A17</strain>
    </source>
</reference>
<dbReference type="EMBL" id="PSQE01000001">
    <property type="protein sequence ID" value="RHN79535.1"/>
    <property type="molecule type" value="Genomic_DNA"/>
</dbReference>
<name>A0A396JTI3_MEDTR</name>
<protein>
    <submittedName>
        <fullName evidence="2">Uncharacterized protein</fullName>
    </submittedName>
</protein>
<dbReference type="Proteomes" id="UP000265566">
    <property type="component" value="Chromosome 1"/>
</dbReference>
<evidence type="ECO:0000313" key="2">
    <source>
        <dbReference type="EMBL" id="RHN79535.1"/>
    </source>
</evidence>
<dbReference type="PANTHER" id="PTHR34375">
    <property type="entry name" value="GATA ZINC FINGER PROTEIN-RELATED"/>
    <property type="match status" value="1"/>
</dbReference>
<dbReference type="Gramene" id="rna3339">
    <property type="protein sequence ID" value="RHN79535.1"/>
    <property type="gene ID" value="gene3339"/>
</dbReference>
<dbReference type="InterPro" id="IPR023213">
    <property type="entry name" value="CAT-like_dom_sf"/>
</dbReference>
<dbReference type="Gene3D" id="3.30.559.10">
    <property type="entry name" value="Chloramphenicol acetyltransferase-like domain"/>
    <property type="match status" value="1"/>
</dbReference>
<evidence type="ECO:0000256" key="1">
    <source>
        <dbReference type="SAM" id="Coils"/>
    </source>
</evidence>
<feature type="coiled-coil region" evidence="1">
    <location>
        <begin position="157"/>
        <end position="184"/>
    </location>
</feature>
<evidence type="ECO:0000313" key="3">
    <source>
        <dbReference type="Proteomes" id="UP000265566"/>
    </source>
</evidence>
<dbReference type="SUPFAM" id="SSF52777">
    <property type="entry name" value="CoA-dependent acyltransferases"/>
    <property type="match status" value="2"/>
</dbReference>
<comment type="caution">
    <text evidence="2">The sequence shown here is derived from an EMBL/GenBank/DDBJ whole genome shotgun (WGS) entry which is preliminary data.</text>
</comment>
<dbReference type="PANTHER" id="PTHR34375:SF3">
    <property type="entry name" value="CONDENSATION DOMAIN-CONTAINING PROTEIN"/>
    <property type="match status" value="1"/>
</dbReference>
<dbReference type="AlphaFoldDB" id="A0A396JTI3"/>
<proteinExistence type="predicted"/>
<gene>
    <name evidence="2" type="ORF">MtrunA17_Chr1g0178421</name>
</gene>
<organism evidence="2 3">
    <name type="scientific">Medicago truncatula</name>
    <name type="common">Barrel medic</name>
    <name type="synonym">Medicago tribuloides</name>
    <dbReference type="NCBI Taxonomy" id="3880"/>
    <lineage>
        <taxon>Eukaryota</taxon>
        <taxon>Viridiplantae</taxon>
        <taxon>Streptophyta</taxon>
        <taxon>Embryophyta</taxon>
        <taxon>Tracheophyta</taxon>
        <taxon>Spermatophyta</taxon>
        <taxon>Magnoliopsida</taxon>
        <taxon>eudicotyledons</taxon>
        <taxon>Gunneridae</taxon>
        <taxon>Pentapetalae</taxon>
        <taxon>rosids</taxon>
        <taxon>fabids</taxon>
        <taxon>Fabales</taxon>
        <taxon>Fabaceae</taxon>
        <taxon>Papilionoideae</taxon>
        <taxon>50 kb inversion clade</taxon>
        <taxon>NPAAA clade</taxon>
        <taxon>Hologalegina</taxon>
        <taxon>IRL clade</taxon>
        <taxon>Trifolieae</taxon>
        <taxon>Medicago</taxon>
    </lineage>
</organism>
<keyword evidence="1" id="KW-0175">Coiled coil</keyword>
<accession>A0A396JTI3</accession>